<gene>
    <name evidence="1" type="ORF">ACFFR3_35180</name>
</gene>
<organism evidence="1 2">
    <name type="scientific">Nonomuraea salmonea</name>
    <dbReference type="NCBI Taxonomy" id="46181"/>
    <lineage>
        <taxon>Bacteria</taxon>
        <taxon>Bacillati</taxon>
        <taxon>Actinomycetota</taxon>
        <taxon>Actinomycetes</taxon>
        <taxon>Streptosporangiales</taxon>
        <taxon>Streptosporangiaceae</taxon>
        <taxon>Nonomuraea</taxon>
    </lineage>
</organism>
<evidence type="ECO:0000313" key="2">
    <source>
        <dbReference type="Proteomes" id="UP001589568"/>
    </source>
</evidence>
<accession>A0ABV5NXU2</accession>
<sequence length="157" mass="17020">MNPWDIKKGVAWGPRAIDRAWFGRGVLDGLVEEPQRHYHANSGRRIPAALGCVPWFDNATIGQLLADMQCCIIVDKPAPDEPFSETVQKLQAEGDGLPTNALSALADLMPLTDGRRAIVGPSDKMSVMVGPVRLAGYGGHRRQGPLLHAKMIVLGFL</sequence>
<name>A0ABV5NXU2_9ACTN</name>
<dbReference type="EMBL" id="JBHMCF010000040">
    <property type="protein sequence ID" value="MFB9474766.1"/>
    <property type="molecule type" value="Genomic_DNA"/>
</dbReference>
<protein>
    <submittedName>
        <fullName evidence="1">Uncharacterized protein</fullName>
    </submittedName>
</protein>
<comment type="caution">
    <text evidence="1">The sequence shown here is derived from an EMBL/GenBank/DDBJ whole genome shotgun (WGS) entry which is preliminary data.</text>
</comment>
<proteinExistence type="predicted"/>
<reference evidence="1 2" key="1">
    <citation type="submission" date="2024-09" db="EMBL/GenBank/DDBJ databases">
        <authorList>
            <person name="Sun Q."/>
            <person name="Mori K."/>
        </authorList>
    </citation>
    <scope>NUCLEOTIDE SEQUENCE [LARGE SCALE GENOMIC DNA]</scope>
    <source>
        <strain evidence="1 2">JCM 3324</strain>
    </source>
</reference>
<dbReference type="Proteomes" id="UP001589568">
    <property type="component" value="Unassembled WGS sequence"/>
</dbReference>
<evidence type="ECO:0000313" key="1">
    <source>
        <dbReference type="EMBL" id="MFB9474766.1"/>
    </source>
</evidence>
<keyword evidence="2" id="KW-1185">Reference proteome</keyword>
<dbReference type="RefSeq" id="WP_379484554.1">
    <property type="nucleotide sequence ID" value="NZ_JBHMCF010000040.1"/>
</dbReference>